<keyword evidence="1" id="KW-0472">Membrane</keyword>
<dbReference type="Proteomes" id="UP001501175">
    <property type="component" value="Unassembled WGS sequence"/>
</dbReference>
<name>A0ABP8NGJ7_9BACT</name>
<evidence type="ECO:0000313" key="2">
    <source>
        <dbReference type="EMBL" id="GAA4465196.1"/>
    </source>
</evidence>
<protein>
    <submittedName>
        <fullName evidence="2">Uncharacterized protein</fullName>
    </submittedName>
</protein>
<reference evidence="3" key="1">
    <citation type="journal article" date="2019" name="Int. J. Syst. Evol. Microbiol.">
        <title>The Global Catalogue of Microorganisms (GCM) 10K type strain sequencing project: providing services to taxonomists for standard genome sequencing and annotation.</title>
        <authorList>
            <consortium name="The Broad Institute Genomics Platform"/>
            <consortium name="The Broad Institute Genome Sequencing Center for Infectious Disease"/>
            <person name="Wu L."/>
            <person name="Ma J."/>
        </authorList>
    </citation>
    <scope>NUCLEOTIDE SEQUENCE [LARGE SCALE GENOMIC DNA]</scope>
    <source>
        <strain evidence="3">JCM 17927</strain>
    </source>
</reference>
<dbReference type="RefSeq" id="WP_345247341.1">
    <property type="nucleotide sequence ID" value="NZ_BAABHD010000078.1"/>
</dbReference>
<keyword evidence="1" id="KW-1133">Transmembrane helix</keyword>
<evidence type="ECO:0000313" key="3">
    <source>
        <dbReference type="Proteomes" id="UP001501175"/>
    </source>
</evidence>
<accession>A0ABP8NGJ7</accession>
<organism evidence="2 3">
    <name type="scientific">Nibrella saemangeumensis</name>
    <dbReference type="NCBI Taxonomy" id="1084526"/>
    <lineage>
        <taxon>Bacteria</taxon>
        <taxon>Pseudomonadati</taxon>
        <taxon>Bacteroidota</taxon>
        <taxon>Cytophagia</taxon>
        <taxon>Cytophagales</taxon>
        <taxon>Spirosomataceae</taxon>
        <taxon>Nibrella</taxon>
    </lineage>
</organism>
<evidence type="ECO:0000256" key="1">
    <source>
        <dbReference type="SAM" id="Phobius"/>
    </source>
</evidence>
<feature type="transmembrane region" description="Helical" evidence="1">
    <location>
        <begin position="70"/>
        <end position="89"/>
    </location>
</feature>
<sequence>MNRSLASVQYFGYYTVLMGSTLLFIPGVLPFFLGPGVDTNIWTRLLGFVLICSGYYYIQSSRKGFLDFARWTVHTRLAASLVTLVLVLFELGSWQFLLFGLVDTSAGLVTAYFLRQETYSMRGKETHRM</sequence>
<feature type="transmembrane region" description="Helical" evidence="1">
    <location>
        <begin position="39"/>
        <end position="58"/>
    </location>
</feature>
<feature type="transmembrane region" description="Helical" evidence="1">
    <location>
        <begin position="12"/>
        <end position="33"/>
    </location>
</feature>
<dbReference type="EMBL" id="BAABHD010000078">
    <property type="protein sequence ID" value="GAA4465196.1"/>
    <property type="molecule type" value="Genomic_DNA"/>
</dbReference>
<keyword evidence="1" id="KW-0812">Transmembrane</keyword>
<gene>
    <name evidence="2" type="ORF">GCM10023189_45470</name>
</gene>
<keyword evidence="3" id="KW-1185">Reference proteome</keyword>
<proteinExistence type="predicted"/>
<comment type="caution">
    <text evidence="2">The sequence shown here is derived from an EMBL/GenBank/DDBJ whole genome shotgun (WGS) entry which is preliminary data.</text>
</comment>